<accession>A0A917UMH8</accession>
<dbReference type="GO" id="GO:0005829">
    <property type="term" value="C:cytosol"/>
    <property type="evidence" value="ECO:0007669"/>
    <property type="project" value="TreeGrafter"/>
</dbReference>
<keyword evidence="2" id="KW-0503">Monooxygenase</keyword>
<protein>
    <submittedName>
        <fullName evidence="2">Antibiotic biosynthesis monooxygenase</fullName>
    </submittedName>
</protein>
<dbReference type="SUPFAM" id="SSF54909">
    <property type="entry name" value="Dimeric alpha+beta barrel"/>
    <property type="match status" value="1"/>
</dbReference>
<dbReference type="RefSeq" id="WP_189317388.1">
    <property type="nucleotide sequence ID" value="NZ_BMQA01000102.1"/>
</dbReference>
<dbReference type="AlphaFoldDB" id="A0A917UMH8"/>
<gene>
    <name evidence="2" type="ORF">GCM10010121_093560</name>
</gene>
<dbReference type="Gene3D" id="3.30.70.100">
    <property type="match status" value="1"/>
</dbReference>
<comment type="caution">
    <text evidence="2">The sequence shown here is derived from an EMBL/GenBank/DDBJ whole genome shotgun (WGS) entry which is preliminary data.</text>
</comment>
<keyword evidence="2" id="KW-0560">Oxidoreductase</keyword>
<keyword evidence="3" id="KW-1185">Reference proteome</keyword>
<dbReference type="InterPro" id="IPR007138">
    <property type="entry name" value="ABM_dom"/>
</dbReference>
<evidence type="ECO:0000259" key="1">
    <source>
        <dbReference type="PROSITE" id="PS51725"/>
    </source>
</evidence>
<dbReference type="PANTHER" id="PTHR33336">
    <property type="entry name" value="QUINOL MONOOXYGENASE YGIN-RELATED"/>
    <property type="match status" value="1"/>
</dbReference>
<dbReference type="PROSITE" id="PS51725">
    <property type="entry name" value="ABM"/>
    <property type="match status" value="1"/>
</dbReference>
<reference evidence="2" key="2">
    <citation type="submission" date="2020-09" db="EMBL/GenBank/DDBJ databases">
        <authorList>
            <person name="Sun Q."/>
            <person name="Ohkuma M."/>
        </authorList>
    </citation>
    <scope>NUCLEOTIDE SEQUENCE</scope>
    <source>
        <strain evidence="2">JCM 3086</strain>
    </source>
</reference>
<sequence>MSIVIVATIRPRPETRADVIAALERVIPRVHAEDAGCELYALHEAPDRLVMVEKWADQAALDAHSRSDAFRQLTADLDGKLADRLEVHTLDPHPAGTAQQGTL</sequence>
<name>A0A917UMH8_9ACTN</name>
<dbReference type="Proteomes" id="UP000657574">
    <property type="component" value="Unassembled WGS sequence"/>
</dbReference>
<dbReference type="EMBL" id="BMQA01000102">
    <property type="protein sequence ID" value="GGJ68175.1"/>
    <property type="molecule type" value="Genomic_DNA"/>
</dbReference>
<dbReference type="GO" id="GO:0004497">
    <property type="term" value="F:monooxygenase activity"/>
    <property type="evidence" value="ECO:0007669"/>
    <property type="project" value="UniProtKB-KW"/>
</dbReference>
<reference evidence="2" key="1">
    <citation type="journal article" date="2014" name="Int. J. Syst. Evol. Microbiol.">
        <title>Complete genome sequence of Corynebacterium casei LMG S-19264T (=DSM 44701T), isolated from a smear-ripened cheese.</title>
        <authorList>
            <consortium name="US DOE Joint Genome Institute (JGI-PGF)"/>
            <person name="Walter F."/>
            <person name="Albersmeier A."/>
            <person name="Kalinowski J."/>
            <person name="Ruckert C."/>
        </authorList>
    </citation>
    <scope>NUCLEOTIDE SEQUENCE</scope>
    <source>
        <strain evidence="2">JCM 3086</strain>
    </source>
</reference>
<organism evidence="2 3">
    <name type="scientific">Streptomyces brasiliensis</name>
    <dbReference type="NCBI Taxonomy" id="1954"/>
    <lineage>
        <taxon>Bacteria</taxon>
        <taxon>Bacillati</taxon>
        <taxon>Actinomycetota</taxon>
        <taxon>Actinomycetes</taxon>
        <taxon>Kitasatosporales</taxon>
        <taxon>Streptomycetaceae</taxon>
        <taxon>Streptomyces</taxon>
    </lineage>
</organism>
<evidence type="ECO:0000313" key="3">
    <source>
        <dbReference type="Proteomes" id="UP000657574"/>
    </source>
</evidence>
<dbReference type="InterPro" id="IPR011008">
    <property type="entry name" value="Dimeric_a/b-barrel"/>
</dbReference>
<dbReference type="Pfam" id="PF03992">
    <property type="entry name" value="ABM"/>
    <property type="match status" value="1"/>
</dbReference>
<evidence type="ECO:0000313" key="2">
    <source>
        <dbReference type="EMBL" id="GGJ68175.1"/>
    </source>
</evidence>
<dbReference type="PANTHER" id="PTHR33336:SF3">
    <property type="entry name" value="ABM DOMAIN-CONTAINING PROTEIN"/>
    <property type="match status" value="1"/>
</dbReference>
<dbReference type="InterPro" id="IPR050744">
    <property type="entry name" value="AI-2_Isomerase_LsrG"/>
</dbReference>
<proteinExistence type="predicted"/>
<feature type="domain" description="ABM" evidence="1">
    <location>
        <begin position="3"/>
        <end position="89"/>
    </location>
</feature>